<reference evidence="2 3" key="1">
    <citation type="submission" date="2016-03" db="EMBL/GenBank/DDBJ databases">
        <title>Comparative genomics of the ectomycorrhizal sister species Rhizopogon vinicolor and Rhizopogon vesiculosus (Basidiomycota: Boletales) reveals a divergence of the mating type B locus.</title>
        <authorList>
            <person name="Mujic A.B."/>
            <person name="Kuo A."/>
            <person name="Tritt A."/>
            <person name="Lipzen A."/>
            <person name="Chen C."/>
            <person name="Johnson J."/>
            <person name="Sharma A."/>
            <person name="Barry K."/>
            <person name="Grigoriev I.V."/>
            <person name="Spatafora J.W."/>
        </authorList>
    </citation>
    <scope>NUCLEOTIDE SEQUENCE [LARGE SCALE GENOMIC DNA]</scope>
    <source>
        <strain evidence="2 3">AM-OR11-056</strain>
    </source>
</reference>
<gene>
    <name evidence="2" type="ORF">AZE42_06139</name>
</gene>
<evidence type="ECO:0000313" key="3">
    <source>
        <dbReference type="Proteomes" id="UP000183567"/>
    </source>
</evidence>
<keyword evidence="3" id="KW-1185">Reference proteome</keyword>
<comment type="caution">
    <text evidence="2">The sequence shown here is derived from an EMBL/GenBank/DDBJ whole genome shotgun (WGS) entry which is preliminary data.</text>
</comment>
<dbReference type="EMBL" id="LVVM01004869">
    <property type="protein sequence ID" value="OJA11917.1"/>
    <property type="molecule type" value="Genomic_DNA"/>
</dbReference>
<dbReference type="Pfam" id="PF20236">
    <property type="entry name" value="DUF6593"/>
    <property type="match status" value="1"/>
</dbReference>
<organism evidence="2 3">
    <name type="scientific">Rhizopogon vesiculosus</name>
    <dbReference type="NCBI Taxonomy" id="180088"/>
    <lineage>
        <taxon>Eukaryota</taxon>
        <taxon>Fungi</taxon>
        <taxon>Dikarya</taxon>
        <taxon>Basidiomycota</taxon>
        <taxon>Agaricomycotina</taxon>
        <taxon>Agaricomycetes</taxon>
        <taxon>Agaricomycetidae</taxon>
        <taxon>Boletales</taxon>
        <taxon>Suillineae</taxon>
        <taxon>Rhizopogonaceae</taxon>
        <taxon>Rhizopogon</taxon>
    </lineage>
</organism>
<protein>
    <recommendedName>
        <fullName evidence="1">DUF6593 domain-containing protein</fullName>
    </recommendedName>
</protein>
<dbReference type="OrthoDB" id="3256331at2759"/>
<evidence type="ECO:0000313" key="2">
    <source>
        <dbReference type="EMBL" id="OJA11917.1"/>
    </source>
</evidence>
<evidence type="ECO:0000259" key="1">
    <source>
        <dbReference type="Pfam" id="PF20236"/>
    </source>
</evidence>
<name>A0A1J8PSQ6_9AGAM</name>
<dbReference type="InterPro" id="IPR046528">
    <property type="entry name" value="DUF6593"/>
</dbReference>
<proteinExistence type="predicted"/>
<accession>A0A1J8PSQ6</accession>
<dbReference type="AlphaFoldDB" id="A0A1J8PSQ6"/>
<dbReference type="Proteomes" id="UP000183567">
    <property type="component" value="Unassembled WGS sequence"/>
</dbReference>
<sequence length="188" mass="21089">MDSATTLVNPGPPTYYFLTSTNLANTTIYTRPDIPLYTITDTSDGKQITINDQRTPGRTIATFHQREILPNTVSFPERNGGAPISVQKWLRRSKLADGTTGFVMETDYGPYVWKIVSRHRQKVYAQCDLTRAIASCSLHPTLSNGRPAFSLEYDAEPLREDVVVAYLLQRQRVMSEDKAIELFVGSPS</sequence>
<feature type="domain" description="DUF6593" evidence="1">
    <location>
        <begin position="22"/>
        <end position="171"/>
    </location>
</feature>